<dbReference type="eggNOG" id="ENOG502RXTP">
    <property type="taxonomic scope" value="Eukaryota"/>
</dbReference>
<evidence type="ECO:0000256" key="2">
    <source>
        <dbReference type="SAM" id="SignalP"/>
    </source>
</evidence>
<dbReference type="GeneID" id="20088337"/>
<dbReference type="PANTHER" id="PTHR36234">
    <property type="entry name" value="LYSYL ENDOPEPTIDASE"/>
    <property type="match status" value="1"/>
</dbReference>
<evidence type="ECO:0000313" key="3">
    <source>
        <dbReference type="EMBL" id="ETV95412.1"/>
    </source>
</evidence>
<dbReference type="VEuPathDB" id="FungiDB:H310_11287"/>
<name>A0A024TQ27_9STRA</name>
<feature type="signal peptide" evidence="2">
    <location>
        <begin position="1"/>
        <end position="21"/>
    </location>
</feature>
<evidence type="ECO:0008006" key="4">
    <source>
        <dbReference type="Google" id="ProtNLM"/>
    </source>
</evidence>
<organism evidence="3">
    <name type="scientific">Aphanomyces invadans</name>
    <dbReference type="NCBI Taxonomy" id="157072"/>
    <lineage>
        <taxon>Eukaryota</taxon>
        <taxon>Sar</taxon>
        <taxon>Stramenopiles</taxon>
        <taxon>Oomycota</taxon>
        <taxon>Saprolegniomycetes</taxon>
        <taxon>Saprolegniales</taxon>
        <taxon>Verrucalvaceae</taxon>
        <taxon>Aphanomyces</taxon>
    </lineage>
</organism>
<dbReference type="Pfam" id="PF13365">
    <property type="entry name" value="Trypsin_2"/>
    <property type="match status" value="1"/>
</dbReference>
<feature type="chain" id="PRO_5001534534" description="Serine protease" evidence="2">
    <location>
        <begin position="22"/>
        <end position="391"/>
    </location>
</feature>
<reference evidence="3" key="1">
    <citation type="submission" date="2013-12" db="EMBL/GenBank/DDBJ databases">
        <title>The Genome Sequence of Aphanomyces invadans NJM9701.</title>
        <authorList>
            <consortium name="The Broad Institute Genomics Platform"/>
            <person name="Russ C."/>
            <person name="Tyler B."/>
            <person name="van West P."/>
            <person name="Dieguez-Uribeondo J."/>
            <person name="Young S.K."/>
            <person name="Zeng Q."/>
            <person name="Gargeya S."/>
            <person name="Fitzgerald M."/>
            <person name="Abouelleil A."/>
            <person name="Alvarado L."/>
            <person name="Chapman S.B."/>
            <person name="Gainer-Dewar J."/>
            <person name="Goldberg J."/>
            <person name="Griggs A."/>
            <person name="Gujja S."/>
            <person name="Hansen M."/>
            <person name="Howarth C."/>
            <person name="Imamovic A."/>
            <person name="Ireland A."/>
            <person name="Larimer J."/>
            <person name="McCowan C."/>
            <person name="Murphy C."/>
            <person name="Pearson M."/>
            <person name="Poon T.W."/>
            <person name="Priest M."/>
            <person name="Roberts A."/>
            <person name="Saif S."/>
            <person name="Shea T."/>
            <person name="Sykes S."/>
            <person name="Wortman J."/>
            <person name="Nusbaum C."/>
            <person name="Birren B."/>
        </authorList>
    </citation>
    <scope>NUCLEOTIDE SEQUENCE [LARGE SCALE GENOMIC DNA]</scope>
    <source>
        <strain evidence="3">NJM9701</strain>
    </source>
</reference>
<dbReference type="RefSeq" id="XP_008876113.1">
    <property type="nucleotide sequence ID" value="XM_008877891.1"/>
</dbReference>
<dbReference type="SUPFAM" id="SSF50494">
    <property type="entry name" value="Trypsin-like serine proteases"/>
    <property type="match status" value="1"/>
</dbReference>
<keyword evidence="1" id="KW-0843">Virulence</keyword>
<dbReference type="STRING" id="157072.A0A024TQ27"/>
<evidence type="ECO:0000256" key="1">
    <source>
        <dbReference type="ARBA" id="ARBA00023026"/>
    </source>
</evidence>
<dbReference type="OrthoDB" id="94620at2759"/>
<dbReference type="InterPro" id="IPR043504">
    <property type="entry name" value="Peptidase_S1_PA_chymotrypsin"/>
</dbReference>
<dbReference type="AlphaFoldDB" id="A0A024TQ27"/>
<dbReference type="EMBL" id="KI913981">
    <property type="protein sequence ID" value="ETV95412.1"/>
    <property type="molecule type" value="Genomic_DNA"/>
</dbReference>
<dbReference type="Gene3D" id="2.40.10.10">
    <property type="entry name" value="Trypsin-like serine proteases"/>
    <property type="match status" value="2"/>
</dbReference>
<proteinExistence type="predicted"/>
<keyword evidence="2" id="KW-0732">Signal</keyword>
<sequence>MACALRCILAAVVVLGGVCIGQPSAATHADPTLNLAPLDIGLTCAQYPLTPTVLTFIVDQPDADILLLHFDYLNLMAQDSLALRAVVNHTVGEVVDTIRSTSTAPFFSVPLYTPMVVLELHIVGGASRGDGRCYGFHVDGVRTSAVDGNKAASASESICGTDDAKNTQCFVSSGMYTASKAVVRLLTNRVGSSAFCTGWLLGCEGHVVTNEHCIQDAVDAANTLIEFMAEGVSCSTNCNSQLACGASPRLFSRGATFIAASKDLDYAIVKLDPAVIPQGLGFLRLRLSGPRLNEQVFIPQHPLGWGKQVAAMVGHAPGTITTLALAGCAVDQAGYMLDTQPGSSGSPVVSVRDNSVVALHHCGGCPNGGIQSQKLVHDFARRGILPQCSIA</sequence>
<dbReference type="PANTHER" id="PTHR36234:SF5">
    <property type="entry name" value="LYSYL ENDOPEPTIDASE"/>
    <property type="match status" value="1"/>
</dbReference>
<dbReference type="InterPro" id="IPR009003">
    <property type="entry name" value="Peptidase_S1_PA"/>
</dbReference>
<gene>
    <name evidence="3" type="ORF">H310_11287</name>
</gene>
<protein>
    <recommendedName>
        <fullName evidence="4">Serine protease</fullName>
    </recommendedName>
</protein>
<accession>A0A024TQ27</accession>